<organism evidence="1">
    <name type="scientific">marine sediment metagenome</name>
    <dbReference type="NCBI Taxonomy" id="412755"/>
    <lineage>
        <taxon>unclassified sequences</taxon>
        <taxon>metagenomes</taxon>
        <taxon>ecological metagenomes</taxon>
    </lineage>
</organism>
<accession>A0A0F8ZAZ8</accession>
<dbReference type="AlphaFoldDB" id="A0A0F8ZAZ8"/>
<proteinExistence type="predicted"/>
<comment type="caution">
    <text evidence="1">The sequence shown here is derived from an EMBL/GenBank/DDBJ whole genome shotgun (WGS) entry which is preliminary data.</text>
</comment>
<dbReference type="EMBL" id="LAZR01061406">
    <property type="protein sequence ID" value="KKK63644.1"/>
    <property type="molecule type" value="Genomic_DNA"/>
</dbReference>
<protein>
    <submittedName>
        <fullName evidence="1">Uncharacterized protein</fullName>
    </submittedName>
</protein>
<sequence>MTDYLNVPVDRVSGGGGCINVAVLSTGTQANGGTALPCRVAYIAGGITSLFTATPSVPVKMNIGAAASSLVGIMIPTAPPGTAYVDLVASVAGTPSPMEIPIDDVSKLYFWAPASAGVNILYRR</sequence>
<gene>
    <name evidence="1" type="ORF">LCGC14_2992200</name>
</gene>
<name>A0A0F8ZAZ8_9ZZZZ</name>
<evidence type="ECO:0000313" key="1">
    <source>
        <dbReference type="EMBL" id="KKK63644.1"/>
    </source>
</evidence>
<reference evidence="1" key="1">
    <citation type="journal article" date="2015" name="Nature">
        <title>Complex archaea that bridge the gap between prokaryotes and eukaryotes.</title>
        <authorList>
            <person name="Spang A."/>
            <person name="Saw J.H."/>
            <person name="Jorgensen S.L."/>
            <person name="Zaremba-Niedzwiedzka K."/>
            <person name="Martijn J."/>
            <person name="Lind A.E."/>
            <person name="van Eijk R."/>
            <person name="Schleper C."/>
            <person name="Guy L."/>
            <person name="Ettema T.J."/>
        </authorList>
    </citation>
    <scope>NUCLEOTIDE SEQUENCE</scope>
</reference>